<dbReference type="FunFam" id="3.30.70.330:FF:000010">
    <property type="entry name" value="CUGBP Elav-like family member 4 isoform 3"/>
    <property type="match status" value="1"/>
</dbReference>
<dbReference type="GO" id="GO:0005634">
    <property type="term" value="C:nucleus"/>
    <property type="evidence" value="ECO:0007669"/>
    <property type="project" value="UniProtKB-SubCell"/>
</dbReference>
<dbReference type="Gene3D" id="3.30.70.330">
    <property type="match status" value="2"/>
</dbReference>
<comment type="subcellular location">
    <subcellularLocation>
        <location evidence="2">Cytoplasm</location>
    </subcellularLocation>
    <subcellularLocation>
        <location evidence="1">Nucleus</location>
    </subcellularLocation>
</comment>
<keyword evidence="6 8" id="KW-0694">RNA-binding</keyword>
<dbReference type="Proteomes" id="UP000218231">
    <property type="component" value="Unassembled WGS sequence"/>
</dbReference>
<dbReference type="EMBL" id="LIAE01010490">
    <property type="protein sequence ID" value="PAV59998.1"/>
    <property type="molecule type" value="Genomic_DNA"/>
</dbReference>
<organism evidence="10 11">
    <name type="scientific">Diploscapter pachys</name>
    <dbReference type="NCBI Taxonomy" id="2018661"/>
    <lineage>
        <taxon>Eukaryota</taxon>
        <taxon>Metazoa</taxon>
        <taxon>Ecdysozoa</taxon>
        <taxon>Nematoda</taxon>
        <taxon>Chromadorea</taxon>
        <taxon>Rhabditida</taxon>
        <taxon>Rhabditina</taxon>
        <taxon>Rhabditomorpha</taxon>
        <taxon>Rhabditoidea</taxon>
        <taxon>Rhabditidae</taxon>
        <taxon>Diploscapter</taxon>
    </lineage>
</organism>
<keyword evidence="11" id="KW-1185">Reference proteome</keyword>
<proteinExistence type="inferred from homology"/>
<accession>A0A2A2JES0</accession>
<dbReference type="SMART" id="SM00360">
    <property type="entry name" value="RRM"/>
    <property type="match status" value="2"/>
</dbReference>
<evidence type="ECO:0000259" key="9">
    <source>
        <dbReference type="PROSITE" id="PS50102"/>
    </source>
</evidence>
<keyword evidence="4" id="KW-0963">Cytoplasm</keyword>
<sequence length="355" mass="38741">MVHEMRASSTSSTDSNGFPVKDHDTIKLFVGQIPRNLEEKDLRHLFEQFGKIYEFTILKDKYTGMHKGCAFLTYCHRESAIKCQAALHDQKTLPGMNRAMQVKPADTDSRPASPKDKVDDKKLFVGMLSKHQTEDDVRALFSPFGVLEEVTVLRGADGASKGCAFVKYKNALDAQMAISALHGSQTMPGASSSLVVKYADTEKERQIRRMQQMAAQMGLLNPMLVNQVGQYSAYNQLIQQQALTSVAPSTAAAAYIPLVQHPGLVQLPTSTPLLAAQQTAAAAAGLAQFNALQAAGTSSYQALQAAQAAIAAVQQHQATVSAAAIQHHSVTQHHDFHPYTGRTSPVFFQLQYRIQ</sequence>
<dbReference type="SUPFAM" id="SSF54928">
    <property type="entry name" value="RNA-binding domain, RBD"/>
    <property type="match status" value="1"/>
</dbReference>
<dbReference type="AlphaFoldDB" id="A0A2A2JES0"/>
<dbReference type="InterPro" id="IPR034648">
    <property type="entry name" value="CELF3/4/5/6_RRM1"/>
</dbReference>
<dbReference type="EMBL" id="LIAE01010490">
    <property type="protein sequence ID" value="PAV59991.1"/>
    <property type="molecule type" value="Genomic_DNA"/>
</dbReference>
<dbReference type="OrthoDB" id="267048at2759"/>
<dbReference type="PANTHER" id="PTHR24012">
    <property type="entry name" value="RNA BINDING PROTEIN"/>
    <property type="match status" value="1"/>
</dbReference>
<comment type="caution">
    <text evidence="10">The sequence shown here is derived from an EMBL/GenBank/DDBJ whole genome shotgun (WGS) entry which is preliminary data.</text>
</comment>
<dbReference type="InterPro" id="IPR035979">
    <property type="entry name" value="RBD_domain_sf"/>
</dbReference>
<dbReference type="InterPro" id="IPR000504">
    <property type="entry name" value="RRM_dom"/>
</dbReference>
<dbReference type="GO" id="GO:0005737">
    <property type="term" value="C:cytoplasm"/>
    <property type="evidence" value="ECO:0007669"/>
    <property type="project" value="UniProtKB-SubCell"/>
</dbReference>
<evidence type="ECO:0000256" key="2">
    <source>
        <dbReference type="ARBA" id="ARBA00004496"/>
    </source>
</evidence>
<dbReference type="CDD" id="cd12632">
    <property type="entry name" value="RRM1_CELF3_4_5_6"/>
    <property type="match status" value="1"/>
</dbReference>
<dbReference type="EMBL" id="LIAE01010490">
    <property type="protein sequence ID" value="PAV59994.1"/>
    <property type="molecule type" value="Genomic_DNA"/>
</dbReference>
<dbReference type="EMBL" id="LIAE01010490">
    <property type="protein sequence ID" value="PAV59993.1"/>
    <property type="molecule type" value="Genomic_DNA"/>
</dbReference>
<evidence type="ECO:0000256" key="7">
    <source>
        <dbReference type="ARBA" id="ARBA00023242"/>
    </source>
</evidence>
<evidence type="ECO:0000256" key="3">
    <source>
        <dbReference type="ARBA" id="ARBA00009621"/>
    </source>
</evidence>
<feature type="domain" description="RRM" evidence="9">
    <location>
        <begin position="26"/>
        <end position="107"/>
    </location>
</feature>
<keyword evidence="7" id="KW-0539">Nucleus</keyword>
<evidence type="ECO:0000256" key="4">
    <source>
        <dbReference type="ARBA" id="ARBA00022490"/>
    </source>
</evidence>
<dbReference type="PROSITE" id="PS50102">
    <property type="entry name" value="RRM"/>
    <property type="match status" value="2"/>
</dbReference>
<name>A0A2A2JES0_9BILA</name>
<dbReference type="GO" id="GO:0003723">
    <property type="term" value="F:RNA binding"/>
    <property type="evidence" value="ECO:0007669"/>
    <property type="project" value="UniProtKB-UniRule"/>
</dbReference>
<comment type="similarity">
    <text evidence="3">Belongs to the CELF/BRUNOL family.</text>
</comment>
<evidence type="ECO:0000313" key="10">
    <source>
        <dbReference type="EMBL" id="PAV60002.1"/>
    </source>
</evidence>
<evidence type="ECO:0000256" key="1">
    <source>
        <dbReference type="ARBA" id="ARBA00004123"/>
    </source>
</evidence>
<evidence type="ECO:0000313" key="11">
    <source>
        <dbReference type="Proteomes" id="UP000218231"/>
    </source>
</evidence>
<dbReference type="EMBL" id="LIAE01010490">
    <property type="protein sequence ID" value="PAV60002.1"/>
    <property type="molecule type" value="Genomic_DNA"/>
</dbReference>
<dbReference type="FunFam" id="3.30.70.330:FF:000198">
    <property type="entry name" value="CUGBP Elav-like family member 6 isoform X3"/>
    <property type="match status" value="1"/>
</dbReference>
<dbReference type="Pfam" id="PF00076">
    <property type="entry name" value="RRM_1"/>
    <property type="match status" value="2"/>
</dbReference>
<evidence type="ECO:0000256" key="5">
    <source>
        <dbReference type="ARBA" id="ARBA00022737"/>
    </source>
</evidence>
<evidence type="ECO:0000256" key="8">
    <source>
        <dbReference type="PROSITE-ProRule" id="PRU00176"/>
    </source>
</evidence>
<gene>
    <name evidence="10" type="ORF">WR25_18049</name>
</gene>
<dbReference type="CDD" id="cd12635">
    <property type="entry name" value="RRM2_CELF3_4_5_6"/>
    <property type="match status" value="1"/>
</dbReference>
<dbReference type="InterPro" id="IPR012677">
    <property type="entry name" value="Nucleotide-bd_a/b_plait_sf"/>
</dbReference>
<feature type="domain" description="RRM" evidence="9">
    <location>
        <begin position="121"/>
        <end position="201"/>
    </location>
</feature>
<protein>
    <recommendedName>
        <fullName evidence="9">RRM domain-containing protein</fullName>
    </recommendedName>
</protein>
<keyword evidence="5" id="KW-0677">Repeat</keyword>
<evidence type="ECO:0000256" key="6">
    <source>
        <dbReference type="ARBA" id="ARBA00022884"/>
    </source>
</evidence>
<reference evidence="10 11" key="1">
    <citation type="journal article" date="2017" name="Curr. Biol.">
        <title>Genome architecture and evolution of a unichromosomal asexual nematode.</title>
        <authorList>
            <person name="Fradin H."/>
            <person name="Zegar C."/>
            <person name="Gutwein M."/>
            <person name="Lucas J."/>
            <person name="Kovtun M."/>
            <person name="Corcoran D."/>
            <person name="Baugh L.R."/>
            <person name="Kiontke K."/>
            <person name="Gunsalus K."/>
            <person name="Fitch D.H."/>
            <person name="Piano F."/>
        </authorList>
    </citation>
    <scope>NUCLEOTIDE SEQUENCE [LARGE SCALE GENOMIC DNA]</scope>
    <source>
        <strain evidence="10">PF1309</strain>
    </source>
</reference>